<dbReference type="SUPFAM" id="SSF88697">
    <property type="entry name" value="PUA domain-like"/>
    <property type="match status" value="1"/>
</dbReference>
<keyword evidence="4" id="KW-1185">Reference proteome</keyword>
<dbReference type="InterPro" id="IPR046336">
    <property type="entry name" value="Lon_prtase_N_sf"/>
</dbReference>
<dbReference type="GO" id="GO:0006508">
    <property type="term" value="P:proteolysis"/>
    <property type="evidence" value="ECO:0007669"/>
    <property type="project" value="UniProtKB-KW"/>
</dbReference>
<proteinExistence type="predicted"/>
<dbReference type="InterPro" id="IPR015947">
    <property type="entry name" value="PUA-like_sf"/>
</dbReference>
<keyword evidence="3" id="KW-0645">Protease</keyword>
<dbReference type="PANTHER" id="PTHR46732:SF8">
    <property type="entry name" value="ATP-DEPENDENT PROTEASE LA (LON) DOMAIN PROTEIN"/>
    <property type="match status" value="1"/>
</dbReference>
<gene>
    <name evidence="2" type="ORF">AL538_05715</name>
    <name evidence="3" type="ORF">DS957_000395</name>
</gene>
<dbReference type="GeneID" id="83580833"/>
<evidence type="ECO:0000313" key="4">
    <source>
        <dbReference type="Proteomes" id="UP000067422"/>
    </source>
</evidence>
<evidence type="ECO:0000259" key="1">
    <source>
        <dbReference type="Pfam" id="PF02190"/>
    </source>
</evidence>
<dbReference type="GO" id="GO:0008233">
    <property type="term" value="F:peptidase activity"/>
    <property type="evidence" value="ECO:0007669"/>
    <property type="project" value="UniProtKB-KW"/>
</dbReference>
<dbReference type="PANTHER" id="PTHR46732">
    <property type="entry name" value="ATP-DEPENDENT PROTEASE LA (LON) DOMAIN PROTEIN"/>
    <property type="match status" value="1"/>
</dbReference>
<protein>
    <submittedName>
        <fullName evidence="3">ATP-dependent protease</fullName>
    </submittedName>
</protein>
<dbReference type="AlphaFoldDB" id="A0A2S0SAJ4"/>
<dbReference type="Pfam" id="PF02190">
    <property type="entry name" value="LON_substr_bdg"/>
    <property type="match status" value="1"/>
</dbReference>
<name>A0A2S0SAJ4_VIBHA</name>
<feature type="domain" description="Lon N-terminal" evidence="1">
    <location>
        <begin position="3"/>
        <end position="134"/>
    </location>
</feature>
<accession>A0A2S0SAJ4</accession>
<reference evidence="4" key="1">
    <citation type="submission" date="2015-12" db="EMBL/GenBank/DDBJ databases">
        <title>FDA dAtabase for Regulatory Grade micrObial Sequences (FDA-ARGOS): Supporting development and validation of Infectious Disease Dx tests.</title>
        <authorList>
            <person name="Hoffmann M."/>
            <person name="Allard M."/>
            <person name="Evans P."/>
            <person name="Brown E."/>
            <person name="Tallon L.J."/>
            <person name="Sadzewicz L."/>
            <person name="Sengamalay N."/>
            <person name="Ott S."/>
            <person name="Godinez A."/>
            <person name="Nagaraj S."/>
            <person name="Vyas G."/>
            <person name="Aluvathingal J."/>
            <person name="Nadendla S."/>
            <person name="Geyer C."/>
            <person name="Sichtig H."/>
        </authorList>
    </citation>
    <scope>NUCLEOTIDE SEQUENCE [LARGE SCALE GENOMIC DNA]</scope>
    <source>
        <strain evidence="4">ATCC 43516</strain>
    </source>
</reference>
<evidence type="ECO:0000313" key="5">
    <source>
        <dbReference type="Proteomes" id="UP000253437"/>
    </source>
</evidence>
<evidence type="ECO:0000313" key="3">
    <source>
        <dbReference type="EMBL" id="RIW19729.1"/>
    </source>
</evidence>
<dbReference type="Proteomes" id="UP000067422">
    <property type="component" value="Chromosome 1"/>
</dbReference>
<sequence>MKEVMLFPLTSVVLPEGKMNLRIFEPRYQRMVKECSVQNVGFGVCLVGSGEDPKAVGNVSSIGTLVTIVDFETLSDGLLGITVVGEKRFTVTRVRADSDGLRHAEVEWIENWCEPTPTPNFLYLSKQLDHIYEQFPQVGRLYQHRFYDDASWVTQRWLELLPLDSALFEKLVGAKDCLPALEFLNQAIDAPPKRETRI</sequence>
<organism evidence="3 5">
    <name type="scientific">Vibrio harveyi</name>
    <name type="common">Beneckea harveyi</name>
    <dbReference type="NCBI Taxonomy" id="669"/>
    <lineage>
        <taxon>Bacteria</taxon>
        <taxon>Pseudomonadati</taxon>
        <taxon>Pseudomonadota</taxon>
        <taxon>Gammaproteobacteria</taxon>
        <taxon>Vibrionales</taxon>
        <taxon>Vibrionaceae</taxon>
        <taxon>Vibrio</taxon>
    </lineage>
</organism>
<reference evidence="3 5" key="3">
    <citation type="submission" date="2018-08" db="EMBL/GenBank/DDBJ databases">
        <title>Vibrio harveyi strains pathogenic to white snook Centropomus viridis Lockington (1877) and potential probiotic bacteria.</title>
        <authorList>
            <person name="Soto-Rodriguez S."/>
            <person name="Gomez-Gil B."/>
            <person name="Lozano-Olvera R."/>
        </authorList>
    </citation>
    <scope>NUCLEOTIDE SEQUENCE [LARGE SCALE GENOMIC DNA]</scope>
    <source>
        <strain evidence="3 5">CAIM 1508</strain>
    </source>
</reference>
<keyword evidence="3" id="KW-0378">Hydrolase</keyword>
<dbReference type="InterPro" id="IPR003111">
    <property type="entry name" value="Lon_prtase_N"/>
</dbReference>
<dbReference type="Proteomes" id="UP000253437">
    <property type="component" value="Unassembled WGS sequence"/>
</dbReference>
<dbReference type="EMBL" id="QOUW02000001">
    <property type="protein sequence ID" value="RIW19729.1"/>
    <property type="molecule type" value="Genomic_DNA"/>
</dbReference>
<dbReference type="EMBL" id="CP014038">
    <property type="protein sequence ID" value="AMF97282.1"/>
    <property type="molecule type" value="Genomic_DNA"/>
</dbReference>
<dbReference type="Gene3D" id="2.30.130.40">
    <property type="entry name" value="LON domain-like"/>
    <property type="match status" value="1"/>
</dbReference>
<reference evidence="2" key="2">
    <citation type="submission" date="2018-01" db="EMBL/GenBank/DDBJ databases">
        <title>FDA dAtabase for Regulatory Grade micrObial Sequences (FDA-ARGOS): Supporting development and validation of Infectious Disease Dx tests.</title>
        <authorList>
            <person name="Hoffmann M."/>
            <person name="Allard M."/>
            <person name="Evans P."/>
            <person name="Brown E."/>
            <person name="Tallon L."/>
            <person name="Sadzewicz L."/>
            <person name="Sengamalay N."/>
            <person name="Ott S."/>
            <person name="Godinez A."/>
            <person name="Nagaraj S."/>
            <person name="Vyas G."/>
            <person name="Aluvathingal J."/>
            <person name="Nadendla S."/>
            <person name="Geyer C."/>
            <person name="Sichtig H."/>
        </authorList>
    </citation>
    <scope>NUCLEOTIDE SEQUENCE</scope>
    <source>
        <strain evidence="2">FDAARGOS_107</strain>
    </source>
</reference>
<dbReference type="RefSeq" id="WP_005450933.1">
    <property type="nucleotide sequence ID" value="NZ_AP031614.1"/>
</dbReference>
<dbReference type="KEGG" id="vhr:AL538_05715"/>
<evidence type="ECO:0000313" key="2">
    <source>
        <dbReference type="EMBL" id="AMF97282.1"/>
    </source>
</evidence>
<dbReference type="OrthoDB" id="8558970at2"/>